<reference evidence="1 2" key="1">
    <citation type="journal article" date="2013" name="BMC Genomics">
        <title>The miniature genome of a carnivorous plant Genlisea aurea contains a low number of genes and short non-coding sequences.</title>
        <authorList>
            <person name="Leushkin E.V."/>
            <person name="Sutormin R.A."/>
            <person name="Nabieva E.R."/>
            <person name="Penin A.A."/>
            <person name="Kondrashov A.S."/>
            <person name="Logacheva M.D."/>
        </authorList>
    </citation>
    <scope>NUCLEOTIDE SEQUENCE [LARGE SCALE GENOMIC DNA]</scope>
</reference>
<dbReference type="Proteomes" id="UP000015453">
    <property type="component" value="Unassembled WGS sequence"/>
</dbReference>
<dbReference type="OrthoDB" id="1899115at2759"/>
<accession>S8E3H6</accession>
<proteinExistence type="predicted"/>
<feature type="non-terminal residue" evidence="1">
    <location>
        <position position="182"/>
    </location>
</feature>
<protein>
    <submittedName>
        <fullName evidence="1">Uncharacterized protein</fullName>
    </submittedName>
</protein>
<dbReference type="PANTHER" id="PTHR33052">
    <property type="entry name" value="DUF4228 DOMAIN PROTEIN-RELATED"/>
    <property type="match status" value="1"/>
</dbReference>
<dbReference type="InterPro" id="IPR025322">
    <property type="entry name" value="PADRE_dom"/>
</dbReference>
<dbReference type="Pfam" id="PF14009">
    <property type="entry name" value="PADRE"/>
    <property type="match status" value="1"/>
</dbReference>
<comment type="caution">
    <text evidence="1">The sequence shown here is derived from an EMBL/GenBank/DDBJ whole genome shotgun (WGS) entry which is preliminary data.</text>
</comment>
<gene>
    <name evidence="1" type="ORF">M569_04496</name>
</gene>
<organism evidence="1 2">
    <name type="scientific">Genlisea aurea</name>
    <dbReference type="NCBI Taxonomy" id="192259"/>
    <lineage>
        <taxon>Eukaryota</taxon>
        <taxon>Viridiplantae</taxon>
        <taxon>Streptophyta</taxon>
        <taxon>Embryophyta</taxon>
        <taxon>Tracheophyta</taxon>
        <taxon>Spermatophyta</taxon>
        <taxon>Magnoliopsida</taxon>
        <taxon>eudicotyledons</taxon>
        <taxon>Gunneridae</taxon>
        <taxon>Pentapetalae</taxon>
        <taxon>asterids</taxon>
        <taxon>lamiids</taxon>
        <taxon>Lamiales</taxon>
        <taxon>Lentibulariaceae</taxon>
        <taxon>Genlisea</taxon>
    </lineage>
</organism>
<keyword evidence="2" id="KW-1185">Reference proteome</keyword>
<evidence type="ECO:0000313" key="1">
    <source>
        <dbReference type="EMBL" id="EPS70268.1"/>
    </source>
</evidence>
<dbReference type="EMBL" id="AUSU01001751">
    <property type="protein sequence ID" value="EPS70268.1"/>
    <property type="molecule type" value="Genomic_DNA"/>
</dbReference>
<evidence type="ECO:0000313" key="2">
    <source>
        <dbReference type="Proteomes" id="UP000015453"/>
    </source>
</evidence>
<dbReference type="AlphaFoldDB" id="S8E3H6"/>
<sequence>MGNAVCFRPMPSATKLISYGGGTRIITGQHVAGELMSQSPCGVVCHADSFFLGRPIPALDAGDELLAGETYFLFPFDCFERKIFSASTLAKLASSCPRAGTIRLQDCPFVYAKDVEGRVSIKIGSEFIAKLITGDSDGDKISRGGRLLCSTPELQRDYDSLIGSRNMIWSPKLETISENKIR</sequence>
<name>S8E3H6_9LAMI</name>